<feature type="transmembrane region" description="Helical" evidence="1">
    <location>
        <begin position="669"/>
        <end position="690"/>
    </location>
</feature>
<keyword evidence="1" id="KW-0812">Transmembrane</keyword>
<organism evidence="2 3">
    <name type="scientific">Penicillium cinerascens</name>
    <dbReference type="NCBI Taxonomy" id="70096"/>
    <lineage>
        <taxon>Eukaryota</taxon>
        <taxon>Fungi</taxon>
        <taxon>Dikarya</taxon>
        <taxon>Ascomycota</taxon>
        <taxon>Pezizomycotina</taxon>
        <taxon>Eurotiomycetes</taxon>
        <taxon>Eurotiomycetidae</taxon>
        <taxon>Eurotiales</taxon>
        <taxon>Aspergillaceae</taxon>
        <taxon>Penicillium</taxon>
    </lineage>
</organism>
<dbReference type="GeneID" id="83178230"/>
<feature type="transmembrane region" description="Helical" evidence="1">
    <location>
        <begin position="121"/>
        <end position="142"/>
    </location>
</feature>
<feature type="transmembrane region" description="Helical" evidence="1">
    <location>
        <begin position="1324"/>
        <end position="1346"/>
    </location>
</feature>
<feature type="transmembrane region" description="Helical" evidence="1">
    <location>
        <begin position="81"/>
        <end position="101"/>
    </location>
</feature>
<feature type="transmembrane region" description="Helical" evidence="1">
    <location>
        <begin position="557"/>
        <end position="580"/>
    </location>
</feature>
<sequence>MSSRDYNTSEARNVLGNKPYFQHFVRPSRSTSRTRSNRSDDVSLASTARYNIQPPRGVQVFKKSSTAWAETWVPYTFKHPFLAVLSFVSLSLCLITFLLWWRSSTNYGLGPDNGSSVLLFGWRYTPTLIAVIYVQMTAVLFGDIKRTEPYARLARKGGADSSVSILEPPVAWWTALYNGFAKKKNGALSWALICASFLNIFGFLAISSLSSAYLYSDEVEVPKSADFLQLTPTTKSPLPIDADRSTHFRTIANLLQNVSTSPWITDEYTILPVWPAELQEAPITSLPSSSSQTWEAETTMFKTEFTCTQMSVDHETFPDVQYSKDGIKYGATPSVSIIWSSPGGCKYGLSVDKTFFDIGGGSWSDASTFYYATSSLFYDSGSPLSTTNMTEECKNKEILIVTDSWKNPGAGYTAQLCDTKYYMANVTTSIGLTGDDPNISFNETDFEVNKVLIPNTLVNTTEFRNLTLDPNWPTYMISILWSNTALLGGPSILLGALYDYNMTALINDPNWVSSAAKAKQRYFGEVLQAALSHQGASQKVEMQGIVRDIETRVIVQAGIAIALGILFALSFFLVLVIWWCSRLGRRPLNLKEDPASTLGVACLMTHNPRTQYSFKAFRQPSEKELHEKLKGVQFYTDSHGLSRVNPDDSLSSNSSQSENGTPKLLRLPALLGLVTVLVAVVVGIAVLYHFAETSGLYQKAFVYEVNISWLSNGISSVAPFSMIPTVIATGVGLWWSAIDDNFRRLQPFIAMSKGRPQFSRGAGLSYQSSFWMWACVKAVMNKHWLLSLLTLGSTLSPIFTTSMSALFDRGPGVVSQPITLDRSIEIRDIPFVFPTEQSYYPGASNDYAAVILADLYQNLSTHWMYTATIQLTLNGSEPAWSKDGWSFVPTQMKNLDNINLPNDLDASDQAVDGSQTNVSFTTPAVRGRIECSQYPLEVMMNISNWLTPKDISNHTIWNTSTIPTDDKGAYLQGGYQLGAEAPWTGTPRPSMIYPVNSSDAALSWNGSCPGCTTVFVNPAQIICCGNGSSSEWDPSVAVGYWSANTNLMSYSTRQWHKNFTAKWFYGNAVTGITNNDNTMGGVSYDVDMLFPSIPSLSLLDCKPIVESAEANIIVNPANGEIQSFNITTKPTELTEAFADNFLPHNKTQFSRETGMVTYNVTVSFGRLFMASMLTAADTLNIGGAQHVSGFLTEDLYDNTYNIRDEMNGLNMDFMTYSMYSMVKKDPKALLNMTTYQALAEKTFTTFFQHFVSNDISFETGGWGYQKINASLPDTLGPVIEIVDNYLPGTKAAAYQDVMHPISHTNRTVAARVTQRVELLQMNSIAVWLSIGIMGWLIITTAVVAVLQKRYFGSLVRNVEGLGDVLVLIAGSSNLLQVVREIQAGRLRPDDYEHLRTRLGWFVDDDGGLRWGIEMEESFAEGPGVHWVSAAQFSKEKGGTKTWTFKEERSALLDGNNDNRDTSRV</sequence>
<dbReference type="OrthoDB" id="3248909at2759"/>
<reference evidence="2" key="1">
    <citation type="submission" date="2022-12" db="EMBL/GenBank/DDBJ databases">
        <authorList>
            <person name="Petersen C."/>
        </authorList>
    </citation>
    <scope>NUCLEOTIDE SEQUENCE</scope>
    <source>
        <strain evidence="2">IBT 15544</strain>
    </source>
</reference>
<dbReference type="Pfam" id="PF11915">
    <property type="entry name" value="DUF3433"/>
    <property type="match status" value="2"/>
</dbReference>
<dbReference type="InterPro" id="IPR021840">
    <property type="entry name" value="DUF3433"/>
</dbReference>
<dbReference type="PANTHER" id="PTHR37544">
    <property type="entry name" value="SPRAY-RELATED"/>
    <property type="match status" value="1"/>
</dbReference>
<protein>
    <submittedName>
        <fullName evidence="2">Uncharacterized protein</fullName>
    </submittedName>
</protein>
<feature type="transmembrane region" description="Helical" evidence="1">
    <location>
        <begin position="190"/>
        <end position="215"/>
    </location>
</feature>
<keyword evidence="1" id="KW-1133">Transmembrane helix</keyword>
<reference evidence="2" key="2">
    <citation type="journal article" date="2023" name="IMA Fungus">
        <title>Comparative genomic study of the Penicillium genus elucidates a diverse pangenome and 15 lateral gene transfer events.</title>
        <authorList>
            <person name="Petersen C."/>
            <person name="Sorensen T."/>
            <person name="Nielsen M.R."/>
            <person name="Sondergaard T.E."/>
            <person name="Sorensen J.L."/>
            <person name="Fitzpatrick D.A."/>
            <person name="Frisvad J.C."/>
            <person name="Nielsen K.L."/>
        </authorList>
    </citation>
    <scope>NUCLEOTIDE SEQUENCE</scope>
    <source>
        <strain evidence="2">IBT 15544</strain>
    </source>
</reference>
<accession>A0A9W9N2Z5</accession>
<evidence type="ECO:0000313" key="2">
    <source>
        <dbReference type="EMBL" id="KAJ5212221.1"/>
    </source>
</evidence>
<dbReference type="PANTHER" id="PTHR37544:SF3">
    <property type="entry name" value="SPRAY"/>
    <property type="match status" value="1"/>
</dbReference>
<feature type="transmembrane region" description="Helical" evidence="1">
    <location>
        <begin position="784"/>
        <end position="807"/>
    </location>
</feature>
<keyword evidence="1" id="KW-0472">Membrane</keyword>
<comment type="caution">
    <text evidence="2">The sequence shown here is derived from an EMBL/GenBank/DDBJ whole genome shotgun (WGS) entry which is preliminary data.</text>
</comment>
<feature type="transmembrane region" description="Helical" evidence="1">
    <location>
        <begin position="710"/>
        <end position="735"/>
    </location>
</feature>
<dbReference type="Proteomes" id="UP001150904">
    <property type="component" value="Unassembled WGS sequence"/>
</dbReference>
<dbReference type="RefSeq" id="XP_058310391.1">
    <property type="nucleotide sequence ID" value="XM_058450929.1"/>
</dbReference>
<dbReference type="EMBL" id="JAPQKR010000008">
    <property type="protein sequence ID" value="KAJ5212221.1"/>
    <property type="molecule type" value="Genomic_DNA"/>
</dbReference>
<keyword evidence="3" id="KW-1185">Reference proteome</keyword>
<evidence type="ECO:0000313" key="3">
    <source>
        <dbReference type="Proteomes" id="UP001150904"/>
    </source>
</evidence>
<proteinExistence type="predicted"/>
<evidence type="ECO:0000256" key="1">
    <source>
        <dbReference type="SAM" id="Phobius"/>
    </source>
</evidence>
<name>A0A9W9N2Z5_9EURO</name>
<gene>
    <name evidence="2" type="ORF">N7498_003867</name>
</gene>